<comment type="caution">
    <text evidence="1">The sequence shown here is derived from an EMBL/GenBank/DDBJ whole genome shotgun (WGS) entry which is preliminary data.</text>
</comment>
<keyword evidence="2" id="KW-1185">Reference proteome</keyword>
<dbReference type="Proteomes" id="UP001634007">
    <property type="component" value="Unassembled WGS sequence"/>
</dbReference>
<reference evidence="1 2" key="1">
    <citation type="submission" date="2024-11" db="EMBL/GenBank/DDBJ databases">
        <title>Chromosome-level genome assembly of Eucalyptus globulus Labill. provides insights into its genome evolution.</title>
        <authorList>
            <person name="Li X."/>
        </authorList>
    </citation>
    <scope>NUCLEOTIDE SEQUENCE [LARGE SCALE GENOMIC DNA]</scope>
    <source>
        <strain evidence="1">CL2024</strain>
        <tissue evidence="1">Fresh tender leaves</tissue>
    </source>
</reference>
<protein>
    <submittedName>
        <fullName evidence="1">Uncharacterized protein</fullName>
    </submittedName>
</protein>
<name>A0ABD3KQZ9_EUCGL</name>
<accession>A0ABD3KQZ9</accession>
<sequence>MHKKKKKEREKKAVINCTYKEDGENEIGNAPTTGRILAGRPEPVAAIARF</sequence>
<dbReference type="EMBL" id="JBJKBG010000005">
    <property type="protein sequence ID" value="KAL3740603.1"/>
    <property type="molecule type" value="Genomic_DNA"/>
</dbReference>
<evidence type="ECO:0000313" key="1">
    <source>
        <dbReference type="EMBL" id="KAL3740603.1"/>
    </source>
</evidence>
<evidence type="ECO:0000313" key="2">
    <source>
        <dbReference type="Proteomes" id="UP001634007"/>
    </source>
</evidence>
<gene>
    <name evidence="1" type="ORF">ACJRO7_021822</name>
</gene>
<organism evidence="1 2">
    <name type="scientific">Eucalyptus globulus</name>
    <name type="common">Tasmanian blue gum</name>
    <dbReference type="NCBI Taxonomy" id="34317"/>
    <lineage>
        <taxon>Eukaryota</taxon>
        <taxon>Viridiplantae</taxon>
        <taxon>Streptophyta</taxon>
        <taxon>Embryophyta</taxon>
        <taxon>Tracheophyta</taxon>
        <taxon>Spermatophyta</taxon>
        <taxon>Magnoliopsida</taxon>
        <taxon>eudicotyledons</taxon>
        <taxon>Gunneridae</taxon>
        <taxon>Pentapetalae</taxon>
        <taxon>rosids</taxon>
        <taxon>malvids</taxon>
        <taxon>Myrtales</taxon>
        <taxon>Myrtaceae</taxon>
        <taxon>Myrtoideae</taxon>
        <taxon>Eucalypteae</taxon>
        <taxon>Eucalyptus</taxon>
    </lineage>
</organism>
<dbReference type="AlphaFoldDB" id="A0ABD3KQZ9"/>
<proteinExistence type="predicted"/>